<sequence length="289" mass="32103">MDSHIWAVSFGLFFGLSSRLMMLITDYRQYPTHPHGKVIHIALGAIAAGLGAVAVPALLEPDFSAITFLGVAAQQFRDVRNMERETLSKLDQFEMVPRGTTYIEGIALSFEGRNYLVIFVAFMTSLATIIVSEPVGVVTGILFVLVSWRLRTGQYIRDIAVVREGRLHFDDDHLLYVDDIVIMNVGLKNSREAILKYGIGLMIEPKSRESVITLSNVGQRQAILHDVSSVLGIFSDTGIPSLTPLAKRDLETGRIGVFLIPQIRDLDLARQVAERVPVLENAVRLPKEF</sequence>
<evidence type="ECO:0000313" key="2">
    <source>
        <dbReference type="EMBL" id="AQS56654.1"/>
    </source>
</evidence>
<dbReference type="OrthoDB" id="1846546at2"/>
<evidence type="ECO:0008006" key="4">
    <source>
        <dbReference type="Google" id="ProtNLM"/>
    </source>
</evidence>
<feature type="transmembrane region" description="Helical" evidence="1">
    <location>
        <begin position="115"/>
        <end position="148"/>
    </location>
</feature>
<keyword evidence="3" id="KW-1185">Reference proteome</keyword>
<proteinExistence type="predicted"/>
<dbReference type="KEGG" id="ntr:B0W44_13715"/>
<name>A0A1U9K9E7_9BACL</name>
<organism evidence="2 3">
    <name type="scientific">Novibacillus thermophilus</name>
    <dbReference type="NCBI Taxonomy" id="1471761"/>
    <lineage>
        <taxon>Bacteria</taxon>
        <taxon>Bacillati</taxon>
        <taxon>Bacillota</taxon>
        <taxon>Bacilli</taxon>
        <taxon>Bacillales</taxon>
        <taxon>Thermoactinomycetaceae</taxon>
        <taxon>Novibacillus</taxon>
    </lineage>
</organism>
<dbReference type="Proteomes" id="UP000188603">
    <property type="component" value="Chromosome"/>
</dbReference>
<keyword evidence="1" id="KW-0812">Transmembrane</keyword>
<keyword evidence="1" id="KW-1133">Transmembrane helix</keyword>
<dbReference type="AlphaFoldDB" id="A0A1U9K9E7"/>
<dbReference type="EMBL" id="CP019699">
    <property type="protein sequence ID" value="AQS56654.1"/>
    <property type="molecule type" value="Genomic_DNA"/>
</dbReference>
<dbReference type="STRING" id="1471761.B0W44_13715"/>
<dbReference type="Pfam" id="PF14045">
    <property type="entry name" value="YIEGIA"/>
    <property type="match status" value="1"/>
</dbReference>
<dbReference type="RefSeq" id="WP_077720515.1">
    <property type="nucleotide sequence ID" value="NZ_CP019699.1"/>
</dbReference>
<dbReference type="InterPro" id="IPR025918">
    <property type="entry name" value="YIEGIA"/>
</dbReference>
<feature type="transmembrane region" description="Helical" evidence="1">
    <location>
        <begin position="6"/>
        <end position="26"/>
    </location>
</feature>
<evidence type="ECO:0000313" key="3">
    <source>
        <dbReference type="Proteomes" id="UP000188603"/>
    </source>
</evidence>
<accession>A0A1U9K9E7</accession>
<protein>
    <recommendedName>
        <fullName evidence="4">YIEGIA protein</fullName>
    </recommendedName>
</protein>
<keyword evidence="1" id="KW-0472">Membrane</keyword>
<feature type="transmembrane region" description="Helical" evidence="1">
    <location>
        <begin position="38"/>
        <end position="59"/>
    </location>
</feature>
<reference evidence="2 3" key="1">
    <citation type="journal article" date="2015" name="Int. J. Syst. Evol. Microbiol.">
        <title>Novibacillus thermophilus gen. nov., sp. nov., a Gram-staining-negative and moderately thermophilic member of the family Thermoactinomycetaceae.</title>
        <authorList>
            <person name="Yang G."/>
            <person name="Chen J."/>
            <person name="Zhou S."/>
        </authorList>
    </citation>
    <scope>NUCLEOTIDE SEQUENCE [LARGE SCALE GENOMIC DNA]</scope>
    <source>
        <strain evidence="2 3">SG-1</strain>
    </source>
</reference>
<gene>
    <name evidence="2" type="ORF">B0W44_13715</name>
</gene>
<evidence type="ECO:0000256" key="1">
    <source>
        <dbReference type="SAM" id="Phobius"/>
    </source>
</evidence>